<dbReference type="Proteomes" id="UP000009022">
    <property type="component" value="Unassembled WGS sequence"/>
</dbReference>
<evidence type="ECO:0000256" key="16">
    <source>
        <dbReference type="ARBA" id="ARBA00048666"/>
    </source>
</evidence>
<dbReference type="SUPFAM" id="SSF56801">
    <property type="entry name" value="Acetyl-CoA synthetase-like"/>
    <property type="match status" value="1"/>
</dbReference>
<keyword evidence="11" id="KW-0472">Membrane</keyword>
<keyword evidence="5" id="KW-0436">Ligase</keyword>
<dbReference type="FunCoup" id="B3RNU9">
    <property type="interactions" value="746"/>
</dbReference>
<dbReference type="GeneID" id="6751125"/>
<protein>
    <recommendedName>
        <fullName evidence="13">long-chain-fatty-acid--CoA ligase</fullName>
        <ecNumber evidence="13">6.2.1.3</ecNumber>
    </recommendedName>
    <alternativeName>
        <fullName evidence="15">Long-chain-fatty-acid--CoA ligase</fullName>
    </alternativeName>
</protein>
<dbReference type="RefSeq" id="XP_002109359.1">
    <property type="nucleotide sequence ID" value="XM_002109323.1"/>
</dbReference>
<keyword evidence="8" id="KW-0276">Fatty acid metabolism</keyword>
<keyword evidence="8" id="KW-0443">Lipid metabolism</keyword>
<evidence type="ECO:0000313" key="20">
    <source>
        <dbReference type="Proteomes" id="UP000009022"/>
    </source>
</evidence>
<dbReference type="EC" id="6.2.1.3" evidence="13"/>
<evidence type="ECO:0000256" key="6">
    <source>
        <dbReference type="ARBA" id="ARBA00022692"/>
    </source>
</evidence>
<evidence type="ECO:0000256" key="1">
    <source>
        <dbReference type="ARBA" id="ARBA00004651"/>
    </source>
</evidence>
<evidence type="ECO:0000256" key="8">
    <source>
        <dbReference type="ARBA" id="ARBA00022832"/>
    </source>
</evidence>
<comment type="similarity">
    <text evidence="2">Belongs to the ATP-dependent AMP-binding enzyme family.</text>
</comment>
<dbReference type="FunFam" id="3.40.50.12780:FF:000005">
    <property type="entry name" value="Solute carrier family 27 member 6"/>
    <property type="match status" value="1"/>
</dbReference>
<keyword evidence="4" id="KW-1003">Cell membrane</keyword>
<evidence type="ECO:0000256" key="13">
    <source>
        <dbReference type="ARBA" id="ARBA00026121"/>
    </source>
</evidence>
<dbReference type="KEGG" id="tad:TRIADDRAFT_21641"/>
<evidence type="ECO:0000259" key="17">
    <source>
        <dbReference type="Pfam" id="PF00501"/>
    </source>
</evidence>
<dbReference type="GO" id="GO:0005524">
    <property type="term" value="F:ATP binding"/>
    <property type="evidence" value="ECO:0007669"/>
    <property type="project" value="UniProtKB-KW"/>
</dbReference>
<dbReference type="InParanoid" id="B3RNU9"/>
<dbReference type="InterPro" id="IPR000873">
    <property type="entry name" value="AMP-dep_synth/lig_dom"/>
</dbReference>
<gene>
    <name evidence="19" type="ORF">TRIADDRAFT_21641</name>
</gene>
<proteinExistence type="inferred from homology"/>
<evidence type="ECO:0000259" key="18">
    <source>
        <dbReference type="Pfam" id="PF13193"/>
    </source>
</evidence>
<name>B3RNU9_TRIAD</name>
<dbReference type="HOGENOM" id="CLU_000022_46_2_1"/>
<dbReference type="GO" id="GO:0005789">
    <property type="term" value="C:endoplasmic reticulum membrane"/>
    <property type="evidence" value="ECO:0000318"/>
    <property type="project" value="GO_Central"/>
</dbReference>
<keyword evidence="3" id="KW-0813">Transport</keyword>
<evidence type="ECO:0000256" key="10">
    <source>
        <dbReference type="ARBA" id="ARBA00022989"/>
    </source>
</evidence>
<dbReference type="EMBL" id="DS985242">
    <property type="protein sequence ID" value="EDV27525.1"/>
    <property type="molecule type" value="Genomic_DNA"/>
</dbReference>
<dbReference type="InterPro" id="IPR020845">
    <property type="entry name" value="AMP-binding_CS"/>
</dbReference>
<dbReference type="Gene3D" id="3.40.50.12780">
    <property type="entry name" value="N-terminal domain of ligase-like"/>
    <property type="match status" value="1"/>
</dbReference>
<dbReference type="Gene3D" id="3.30.300.30">
    <property type="match status" value="1"/>
</dbReference>
<comment type="catalytic activity">
    <reaction evidence="12">
        <text>a long-chain fatty acid + ATP + CoA = a long-chain fatty acyl-CoA + AMP + diphosphate</text>
        <dbReference type="Rhea" id="RHEA:15421"/>
        <dbReference type="ChEBI" id="CHEBI:30616"/>
        <dbReference type="ChEBI" id="CHEBI:33019"/>
        <dbReference type="ChEBI" id="CHEBI:57287"/>
        <dbReference type="ChEBI" id="CHEBI:57560"/>
        <dbReference type="ChEBI" id="CHEBI:83139"/>
        <dbReference type="ChEBI" id="CHEBI:456215"/>
        <dbReference type="EC" id="6.2.1.3"/>
    </reaction>
    <physiologicalReaction direction="left-to-right" evidence="12">
        <dbReference type="Rhea" id="RHEA:15422"/>
    </physiologicalReaction>
</comment>
<comment type="catalytic activity">
    <reaction evidence="14">
        <text>a very long-chain fatty acid + ATP + CoA = a very long-chain fatty acyl-CoA + AMP + diphosphate</text>
        <dbReference type="Rhea" id="RHEA:54536"/>
        <dbReference type="ChEBI" id="CHEBI:30616"/>
        <dbReference type="ChEBI" id="CHEBI:33019"/>
        <dbReference type="ChEBI" id="CHEBI:57287"/>
        <dbReference type="ChEBI" id="CHEBI:58950"/>
        <dbReference type="ChEBI" id="CHEBI:138261"/>
        <dbReference type="ChEBI" id="CHEBI:456215"/>
    </reaction>
    <physiologicalReaction direction="left-to-right" evidence="14">
        <dbReference type="Rhea" id="RHEA:54537"/>
    </physiologicalReaction>
</comment>
<dbReference type="OMA" id="HHGLIMR"/>
<dbReference type="PROSITE" id="PS00455">
    <property type="entry name" value="AMP_BINDING"/>
    <property type="match status" value="1"/>
</dbReference>
<dbReference type="GO" id="GO:0001676">
    <property type="term" value="P:long-chain fatty acid metabolic process"/>
    <property type="evidence" value="ECO:0000318"/>
    <property type="project" value="GO_Central"/>
</dbReference>
<evidence type="ECO:0000256" key="9">
    <source>
        <dbReference type="ARBA" id="ARBA00022840"/>
    </source>
</evidence>
<evidence type="ECO:0000256" key="2">
    <source>
        <dbReference type="ARBA" id="ARBA00006432"/>
    </source>
</evidence>
<comment type="catalytic activity">
    <reaction evidence="16">
        <text>tetracosanoate + ATP + CoA = tetracosanoyl-CoA + AMP + diphosphate</text>
        <dbReference type="Rhea" id="RHEA:33639"/>
        <dbReference type="ChEBI" id="CHEBI:30616"/>
        <dbReference type="ChEBI" id="CHEBI:31014"/>
        <dbReference type="ChEBI" id="CHEBI:33019"/>
        <dbReference type="ChEBI" id="CHEBI:57287"/>
        <dbReference type="ChEBI" id="CHEBI:65052"/>
        <dbReference type="ChEBI" id="CHEBI:456215"/>
    </reaction>
    <physiologicalReaction direction="left-to-right" evidence="16">
        <dbReference type="Rhea" id="RHEA:33640"/>
    </physiologicalReaction>
</comment>
<dbReference type="Pfam" id="PF00501">
    <property type="entry name" value="AMP-binding"/>
    <property type="match status" value="1"/>
</dbReference>
<dbReference type="OrthoDB" id="288590at2759"/>
<evidence type="ECO:0000256" key="15">
    <source>
        <dbReference type="ARBA" id="ARBA00041297"/>
    </source>
</evidence>
<keyword evidence="9" id="KW-0067">ATP-binding</keyword>
<evidence type="ECO:0000256" key="5">
    <source>
        <dbReference type="ARBA" id="ARBA00022598"/>
    </source>
</evidence>
<evidence type="ECO:0000313" key="19">
    <source>
        <dbReference type="EMBL" id="EDV27525.1"/>
    </source>
</evidence>
<reference evidence="19 20" key="1">
    <citation type="journal article" date="2008" name="Nature">
        <title>The Trichoplax genome and the nature of placozoans.</title>
        <authorList>
            <person name="Srivastava M."/>
            <person name="Begovic E."/>
            <person name="Chapman J."/>
            <person name="Putnam N.H."/>
            <person name="Hellsten U."/>
            <person name="Kawashima T."/>
            <person name="Kuo A."/>
            <person name="Mitros T."/>
            <person name="Salamov A."/>
            <person name="Carpenter M.L."/>
            <person name="Signorovitch A.Y."/>
            <person name="Moreno M.A."/>
            <person name="Kamm K."/>
            <person name="Grimwood J."/>
            <person name="Schmutz J."/>
            <person name="Shapiro H."/>
            <person name="Grigoriev I.V."/>
            <person name="Buss L.W."/>
            <person name="Schierwater B."/>
            <person name="Dellaporta S.L."/>
            <person name="Rokhsar D.S."/>
        </authorList>
    </citation>
    <scope>NUCLEOTIDE SEQUENCE [LARGE SCALE GENOMIC DNA]</scope>
    <source>
        <strain evidence="19 20">Grell-BS-1999</strain>
    </source>
</reference>
<evidence type="ECO:0000256" key="7">
    <source>
        <dbReference type="ARBA" id="ARBA00022741"/>
    </source>
</evidence>
<dbReference type="NCBIfam" id="NF006134">
    <property type="entry name" value="PRK08279.1"/>
    <property type="match status" value="1"/>
</dbReference>
<dbReference type="PANTHER" id="PTHR43107:SF15">
    <property type="entry name" value="FATTY ACID TRANSPORT PROTEIN 3, ISOFORM A"/>
    <property type="match status" value="1"/>
</dbReference>
<dbReference type="GO" id="GO:0005324">
    <property type="term" value="F:long-chain fatty acid transmembrane transporter activity"/>
    <property type="evidence" value="ECO:0000318"/>
    <property type="project" value="GO_Central"/>
</dbReference>
<organism evidence="19 20">
    <name type="scientific">Trichoplax adhaerens</name>
    <name type="common">Trichoplax reptans</name>
    <dbReference type="NCBI Taxonomy" id="10228"/>
    <lineage>
        <taxon>Eukaryota</taxon>
        <taxon>Metazoa</taxon>
        <taxon>Placozoa</taxon>
        <taxon>Uniplacotomia</taxon>
        <taxon>Trichoplacea</taxon>
        <taxon>Trichoplacidae</taxon>
        <taxon>Trichoplax</taxon>
    </lineage>
</organism>
<dbReference type="GO" id="GO:0004467">
    <property type="term" value="F:long-chain fatty acid-CoA ligase activity"/>
    <property type="evidence" value="ECO:0000318"/>
    <property type="project" value="GO_Central"/>
</dbReference>
<evidence type="ECO:0000256" key="14">
    <source>
        <dbReference type="ARBA" id="ARBA00036527"/>
    </source>
</evidence>
<keyword evidence="7" id="KW-0547">Nucleotide-binding</keyword>
<keyword evidence="20" id="KW-1185">Reference proteome</keyword>
<dbReference type="PhylomeDB" id="B3RNU9"/>
<evidence type="ECO:0000256" key="4">
    <source>
        <dbReference type="ARBA" id="ARBA00022475"/>
    </source>
</evidence>
<dbReference type="InterPro" id="IPR025110">
    <property type="entry name" value="AMP-bd_C"/>
</dbReference>
<sequence>MFSAIASYFQDRPLLKVSTIAAPVLLAHQWCQSSCLSLTCLGFSLYIFTGGWKTLWIAYMTIGRDARGLSFVIRGRRRIRQLRDKHAIIADVFLENVRKDPNRIAFYYEDRSYTFQEAEDMTNQVARFFNKLGYKKGDVVALYMESCPEFVMIWLGLSKLGVVTALLNHNLRAKSLAHCVNVSQCRAVIFSGDLVDAIVEIRDELDSEMAYFSYREPTAMDNIPQYQELTTAFNGCSKEPLRVEYDRQFTDRLIYIYTSGTTGLPKASVISNSRYFFATTGVASLLNIDSKDTVYCALPIYHSAGGMLGVGSCLIHGASLAIRKKFSASRFWDDCIKYNCTVIQYIGETCRYLLAQPEKPVDKRHKVRLAFGNGLRRNIWHEFKDRFQIEQIGEFYGSTEGNANLINIDNTPFSVGFNSALIPWVYPVQLVKVDKATGKPIRGSNGLCIMCKPGEPGELMGRIVQKDLSRHFDGYVNQEATNKKIVRDVMRKGDSFFATGDILVKNELGYTFFLDRTGDTYRWKGENVSTTEVESTILSVVGFRDVAVYGVEVGNLEGKAGMAAVSDPNNDLDMEHLNQSLKKSLPPYARPLFIRLLLAIDQTSTFKLAKTRLKAEGFDPSKVDSDKLFYFNSSVGHYQTLDGEIYKAIQSGSIRF</sequence>
<dbReference type="CTD" id="6751125"/>
<accession>B3RNU9</accession>
<keyword evidence="10" id="KW-1133">Transmembrane helix</keyword>
<evidence type="ECO:0000256" key="11">
    <source>
        <dbReference type="ARBA" id="ARBA00023136"/>
    </source>
</evidence>
<dbReference type="AlphaFoldDB" id="B3RNU9"/>
<feature type="domain" description="AMP-dependent synthetase/ligase" evidence="17">
    <location>
        <begin position="95"/>
        <end position="460"/>
    </location>
</feature>
<keyword evidence="6" id="KW-0812">Transmembrane</keyword>
<dbReference type="GO" id="GO:0044539">
    <property type="term" value="P:long-chain fatty acid import into cell"/>
    <property type="evidence" value="ECO:0000318"/>
    <property type="project" value="GO_Central"/>
</dbReference>
<dbReference type="InterPro" id="IPR045851">
    <property type="entry name" value="AMP-bd_C_sf"/>
</dbReference>
<evidence type="ECO:0000256" key="12">
    <source>
        <dbReference type="ARBA" id="ARBA00024484"/>
    </source>
</evidence>
<dbReference type="PANTHER" id="PTHR43107">
    <property type="entry name" value="LONG-CHAIN FATTY ACID TRANSPORT PROTEIN"/>
    <property type="match status" value="1"/>
</dbReference>
<dbReference type="Pfam" id="PF13193">
    <property type="entry name" value="AMP-binding_C"/>
    <property type="match status" value="1"/>
</dbReference>
<dbReference type="eggNOG" id="KOG1179">
    <property type="taxonomic scope" value="Eukaryota"/>
</dbReference>
<evidence type="ECO:0000256" key="3">
    <source>
        <dbReference type="ARBA" id="ARBA00022448"/>
    </source>
</evidence>
<dbReference type="FunFam" id="3.30.300.30:FF:000002">
    <property type="entry name" value="Long-chain fatty acid transport protein 1"/>
    <property type="match status" value="1"/>
</dbReference>
<dbReference type="InterPro" id="IPR042099">
    <property type="entry name" value="ANL_N_sf"/>
</dbReference>
<comment type="subcellular location">
    <subcellularLocation>
        <location evidence="1">Cell membrane</location>
        <topology evidence="1">Multi-pass membrane protein</topology>
    </subcellularLocation>
</comment>
<dbReference type="STRING" id="10228.B3RNU9"/>
<dbReference type="GO" id="GO:0005886">
    <property type="term" value="C:plasma membrane"/>
    <property type="evidence" value="ECO:0000318"/>
    <property type="project" value="GO_Central"/>
</dbReference>
<feature type="domain" description="AMP-binding enzyme C-terminal" evidence="18">
    <location>
        <begin position="532"/>
        <end position="607"/>
    </location>
</feature>